<dbReference type="Proteomes" id="UP000501003">
    <property type="component" value="Chromosome"/>
</dbReference>
<dbReference type="KEGG" id="aqg:HRU87_01355"/>
<proteinExistence type="predicted"/>
<accession>A0A7D4Q495</accession>
<organism evidence="1 2">
    <name type="scientific">Aquiluna borgnonia</name>
    <dbReference type="NCBI Taxonomy" id="2499157"/>
    <lineage>
        <taxon>Bacteria</taxon>
        <taxon>Bacillati</taxon>
        <taxon>Actinomycetota</taxon>
        <taxon>Actinomycetes</taxon>
        <taxon>Micrococcales</taxon>
        <taxon>Microbacteriaceae</taxon>
        <taxon>Luna cluster</taxon>
        <taxon>Luna-1 subcluster</taxon>
        <taxon>Aquiluna</taxon>
    </lineage>
</organism>
<name>A0A7D4Q495_9MICO</name>
<keyword evidence="2" id="KW-1185">Reference proteome</keyword>
<evidence type="ECO:0000313" key="2">
    <source>
        <dbReference type="Proteomes" id="UP000501003"/>
    </source>
</evidence>
<dbReference type="RefSeq" id="WP_173493180.1">
    <property type="nucleotide sequence ID" value="NZ_CP054056.1"/>
</dbReference>
<reference evidence="1 2" key="1">
    <citation type="submission" date="2020-05" db="EMBL/GenBank/DDBJ databases">
        <title>Aquirufa sp. strain 15G-AUS-rot a new Aquirufa species.</title>
        <authorList>
            <person name="Pitt A."/>
            <person name="Hahn M.W."/>
        </authorList>
    </citation>
    <scope>NUCLEOTIDE SEQUENCE [LARGE SCALE GENOMIC DNA]</scope>
    <source>
        <strain evidence="1 2">15G-AUS-rot</strain>
    </source>
</reference>
<gene>
    <name evidence="1" type="ORF">HRU87_01355</name>
</gene>
<sequence length="130" mass="15135">MGSFSAAHRDRHGRGLRRPIPSKLFHHGLARQGFFESVVSDTCEYLRETYPQDFEKLNWQIQDVPAIIEGEPVKRWSAKKASMTITLYRIPIERFGKQRLPDPRMHIEHAVFSAAAHLIDKDPWDLLHPH</sequence>
<protein>
    <recommendedName>
        <fullName evidence="3">Metallopeptidase family protein</fullName>
    </recommendedName>
</protein>
<evidence type="ECO:0000313" key="1">
    <source>
        <dbReference type="EMBL" id="QKJ24883.1"/>
    </source>
</evidence>
<dbReference type="EMBL" id="CP054056">
    <property type="protein sequence ID" value="QKJ24883.1"/>
    <property type="molecule type" value="Genomic_DNA"/>
</dbReference>
<dbReference type="AlphaFoldDB" id="A0A7D4Q495"/>
<evidence type="ECO:0008006" key="3">
    <source>
        <dbReference type="Google" id="ProtNLM"/>
    </source>
</evidence>